<keyword evidence="7 8" id="KW-0472">Membrane</keyword>
<name>A0A9X0QGD0_9BACT</name>
<feature type="transmembrane region" description="Helical" evidence="9">
    <location>
        <begin position="418"/>
        <end position="435"/>
    </location>
</feature>
<evidence type="ECO:0000256" key="8">
    <source>
        <dbReference type="PIRNR" id="PIRNR005353"/>
    </source>
</evidence>
<keyword evidence="4 8" id="KW-1003">Cell membrane</keyword>
<dbReference type="InterPro" id="IPR026033">
    <property type="entry name" value="Azg-like_bact_archaea"/>
</dbReference>
<dbReference type="Proteomes" id="UP000535182">
    <property type="component" value="Unassembled WGS sequence"/>
</dbReference>
<dbReference type="PIRSF" id="PIRSF005353">
    <property type="entry name" value="PbuG"/>
    <property type="match status" value="1"/>
</dbReference>
<feature type="transmembrane region" description="Helical" evidence="9">
    <location>
        <begin position="174"/>
        <end position="193"/>
    </location>
</feature>
<dbReference type="GO" id="GO:0005345">
    <property type="term" value="F:purine nucleobase transmembrane transporter activity"/>
    <property type="evidence" value="ECO:0007669"/>
    <property type="project" value="TreeGrafter"/>
</dbReference>
<comment type="subcellular location">
    <subcellularLocation>
        <location evidence="1 8">Cell membrane</location>
        <topology evidence="1 8">Multi-pass membrane protein</topology>
    </subcellularLocation>
</comment>
<accession>A0A9X0QGD0</accession>
<sequence>MPIRTRLEHYFGFSAHATNWRTEILAGLTTFITMAYIIFVNPSLLSKTGMPLAAITTATCLCAAFGSILMGALANYPLALAPGMGLNAYFTYTVVLGMGIPWQTALGAVFLSGIIFLALTFTGIRQRLVAAIPHQLHAAVGGGIGLFIAFIGFRNAGIIVPSVATTVTLGNVRAPQTALAIFGLLLIALLQVLRVRASMLIGVLTTMFVGVLCHQVHWQPATYDLTAIKATAFHLDILGALHVGAFEIIFVFLFVDLFDNIGTLVAVTQRAGLIAPDHTIPRLNRIFFADASSTILGSLAGTSTVTSYVESSAGVAAGGRTGVTAIVTGILFFLSLFIVPFVGAIPTFATAPALILVGGLMLTGLGEIDWDDPQIGIPAFLTVATIPLTWSIADGLSFGLTSYALLQLLTGRARRRDWMLYLLAALFLLRFIFLVRK</sequence>
<feature type="transmembrane region" description="Helical" evidence="9">
    <location>
        <begin position="377"/>
        <end position="406"/>
    </location>
</feature>
<evidence type="ECO:0000256" key="1">
    <source>
        <dbReference type="ARBA" id="ARBA00004651"/>
    </source>
</evidence>
<keyword evidence="5 8" id="KW-0812">Transmembrane</keyword>
<feature type="transmembrane region" description="Helical" evidence="9">
    <location>
        <begin position="20"/>
        <end position="40"/>
    </location>
</feature>
<organism evidence="10 11">
    <name type="scientific">Tunturiibacter gelidiferens</name>
    <dbReference type="NCBI Taxonomy" id="3069689"/>
    <lineage>
        <taxon>Bacteria</taxon>
        <taxon>Pseudomonadati</taxon>
        <taxon>Acidobacteriota</taxon>
        <taxon>Terriglobia</taxon>
        <taxon>Terriglobales</taxon>
        <taxon>Acidobacteriaceae</taxon>
        <taxon>Tunturiibacter</taxon>
    </lineage>
</organism>
<comment type="caution">
    <text evidence="10">The sequence shown here is derived from an EMBL/GenBank/DDBJ whole genome shotgun (WGS) entry which is preliminary data.</text>
</comment>
<feature type="transmembrane region" description="Helical" evidence="9">
    <location>
        <begin position="200"/>
        <end position="217"/>
    </location>
</feature>
<dbReference type="AlphaFoldDB" id="A0A9X0QGD0"/>
<feature type="transmembrane region" description="Helical" evidence="9">
    <location>
        <begin position="136"/>
        <end position="154"/>
    </location>
</feature>
<evidence type="ECO:0000256" key="3">
    <source>
        <dbReference type="ARBA" id="ARBA00022448"/>
    </source>
</evidence>
<feature type="transmembrane region" description="Helical" evidence="9">
    <location>
        <begin position="237"/>
        <end position="255"/>
    </location>
</feature>
<feature type="transmembrane region" description="Helical" evidence="9">
    <location>
        <begin position="100"/>
        <end position="124"/>
    </location>
</feature>
<evidence type="ECO:0000256" key="4">
    <source>
        <dbReference type="ARBA" id="ARBA00022475"/>
    </source>
</evidence>
<dbReference type="PANTHER" id="PTHR43337">
    <property type="entry name" value="XANTHINE/URACIL PERMEASE C887.17-RELATED"/>
    <property type="match status" value="1"/>
</dbReference>
<evidence type="ECO:0000256" key="2">
    <source>
        <dbReference type="ARBA" id="ARBA00005697"/>
    </source>
</evidence>
<protein>
    <submittedName>
        <fullName evidence="10">AGZA family xanthine/uracil permease-like MFS transporter</fullName>
    </submittedName>
</protein>
<dbReference type="GO" id="GO:0005886">
    <property type="term" value="C:plasma membrane"/>
    <property type="evidence" value="ECO:0007669"/>
    <property type="project" value="UniProtKB-SubCell"/>
</dbReference>
<gene>
    <name evidence="10" type="ORF">HDF14_003499</name>
</gene>
<dbReference type="InterPro" id="IPR006043">
    <property type="entry name" value="NCS2"/>
</dbReference>
<dbReference type="RefSeq" id="WP_183978784.1">
    <property type="nucleotide sequence ID" value="NZ_JACHEB010000008.1"/>
</dbReference>
<feature type="transmembrane region" description="Helical" evidence="9">
    <location>
        <begin position="52"/>
        <end position="80"/>
    </location>
</feature>
<keyword evidence="6 8" id="KW-1133">Transmembrane helix</keyword>
<feature type="transmembrane region" description="Helical" evidence="9">
    <location>
        <begin position="330"/>
        <end position="357"/>
    </location>
</feature>
<dbReference type="PANTHER" id="PTHR43337:SF1">
    <property type="entry name" value="XANTHINE_URACIL PERMEASE C887.17-RELATED"/>
    <property type="match status" value="1"/>
</dbReference>
<evidence type="ECO:0000256" key="5">
    <source>
        <dbReference type="ARBA" id="ARBA00022692"/>
    </source>
</evidence>
<proteinExistence type="inferred from homology"/>
<comment type="similarity">
    <text evidence="2 8">Belongs to the nucleobase:cation symporter-2 (NCS2) (TC 2.A.40) family. Azg-like subfamily.</text>
</comment>
<evidence type="ECO:0000313" key="11">
    <source>
        <dbReference type="Proteomes" id="UP000535182"/>
    </source>
</evidence>
<evidence type="ECO:0000313" key="10">
    <source>
        <dbReference type="EMBL" id="MBB5329870.1"/>
    </source>
</evidence>
<keyword evidence="11" id="KW-1185">Reference proteome</keyword>
<evidence type="ECO:0000256" key="6">
    <source>
        <dbReference type="ARBA" id="ARBA00022989"/>
    </source>
</evidence>
<dbReference type="InterPro" id="IPR045018">
    <property type="entry name" value="Azg-like"/>
</dbReference>
<evidence type="ECO:0000256" key="7">
    <source>
        <dbReference type="ARBA" id="ARBA00023136"/>
    </source>
</evidence>
<reference evidence="10 11" key="1">
    <citation type="submission" date="2020-08" db="EMBL/GenBank/DDBJ databases">
        <title>Genomic Encyclopedia of Type Strains, Phase IV (KMG-V): Genome sequencing to study the core and pangenomes of soil and plant-associated prokaryotes.</title>
        <authorList>
            <person name="Whitman W."/>
        </authorList>
    </citation>
    <scope>NUCLEOTIDE SEQUENCE [LARGE SCALE GENOMIC DNA]</scope>
    <source>
        <strain evidence="10 11">X5P2</strain>
    </source>
</reference>
<keyword evidence="3 8" id="KW-0813">Transport</keyword>
<dbReference type="EMBL" id="JACHEB010000008">
    <property type="protein sequence ID" value="MBB5329870.1"/>
    <property type="molecule type" value="Genomic_DNA"/>
</dbReference>
<evidence type="ECO:0000256" key="9">
    <source>
        <dbReference type="SAM" id="Phobius"/>
    </source>
</evidence>
<dbReference type="Pfam" id="PF00860">
    <property type="entry name" value="Xan_ur_permease"/>
    <property type="match status" value="1"/>
</dbReference>